<dbReference type="RefSeq" id="YP_008059458.1">
    <property type="nucleotide sequence ID" value="NC_021328.1"/>
</dbReference>
<organism evidence="2 3">
    <name type="scientific">Halogranum tailed virus 1</name>
    <dbReference type="NCBI Taxonomy" id="1273749"/>
    <lineage>
        <taxon>Viruses</taxon>
        <taxon>Duplodnaviria</taxon>
        <taxon>Heunggongvirae</taxon>
        <taxon>Uroviricota</taxon>
        <taxon>Caudoviricetes</taxon>
        <taxon>Thumleimavirales</taxon>
        <taxon>Halomagnusviridae</taxon>
        <taxon>Hagravirus</taxon>
        <taxon>Hagravirus capitaneum</taxon>
        <taxon>Hagravirus HGTV1</taxon>
    </lineage>
</organism>
<evidence type="ECO:0000313" key="3">
    <source>
        <dbReference type="Proteomes" id="UP000202786"/>
    </source>
</evidence>
<sequence>MHGAEPGTGTQYASHATPPSDDSRPNGIRLFGTYWKVGHDYLDTEIGDVCELVEVVSKSSWCDTRDAEDCPKKLVFAYERYSGMNGNTIEIDPSSLEMEDGDRFIERYTAPAPRGAPSPPW</sequence>
<dbReference type="GeneID" id="16193915"/>
<evidence type="ECO:0000313" key="2">
    <source>
        <dbReference type="EMBL" id="AGM11580.1"/>
    </source>
</evidence>
<gene>
    <name evidence="2" type="primary">283</name>
    <name evidence="2" type="ORF">HGTV1_283</name>
</gene>
<reference evidence="2 3" key="1">
    <citation type="submission" date="2012-12" db="EMBL/GenBank/DDBJ databases">
        <authorList>
            <person name="Sencilo A."/>
            <person name="Jacobs-Sera D."/>
            <person name="Russell D.A."/>
            <person name="Ko C."/>
            <person name="Atanasova N."/>
            <person name="Osterlund E."/>
            <person name="Oksanen H.M."/>
            <person name="Bamford D.H."/>
            <person name="Hatfull G.F."/>
            <person name="Roine E."/>
            <person name="Hendrix R.W."/>
        </authorList>
    </citation>
    <scope>NUCLEOTIDE SEQUENCE [LARGE SCALE GENOMIC DNA]</scope>
</reference>
<feature type="region of interest" description="Disordered" evidence="1">
    <location>
        <begin position="1"/>
        <end position="26"/>
    </location>
</feature>
<name>R4T9H6_9CAUD</name>
<protein>
    <submittedName>
        <fullName evidence="2">Uncharacterized protein</fullName>
    </submittedName>
</protein>
<dbReference type="EMBL" id="KC292026">
    <property type="protein sequence ID" value="AGM11580.1"/>
    <property type="molecule type" value="Genomic_DNA"/>
</dbReference>
<keyword evidence="3" id="KW-1185">Reference proteome</keyword>
<dbReference type="KEGG" id="vg:16193915"/>
<evidence type="ECO:0000256" key="1">
    <source>
        <dbReference type="SAM" id="MobiDB-lite"/>
    </source>
</evidence>
<dbReference type="Proteomes" id="UP000202786">
    <property type="component" value="Segment"/>
</dbReference>
<accession>R4T9H6</accession>
<proteinExistence type="predicted"/>